<protein>
    <submittedName>
        <fullName evidence="1">Uncharacterized protein</fullName>
    </submittedName>
</protein>
<name>A0A3R7GAS7_CLOSI</name>
<dbReference type="InParanoid" id="A0A3R7GAS7"/>
<comment type="caution">
    <text evidence="1">The sequence shown here is derived from an EMBL/GenBank/DDBJ whole genome shotgun (WGS) entry which is preliminary data.</text>
</comment>
<accession>A0A3R7GAS7</accession>
<reference evidence="1 2" key="2">
    <citation type="journal article" date="2021" name="Genomics">
        <title>High-quality reference genome for Clonorchis sinensis.</title>
        <authorList>
            <person name="Young N.D."/>
            <person name="Stroehlein A.J."/>
            <person name="Kinkar L."/>
            <person name="Wang T."/>
            <person name="Sohn W.M."/>
            <person name="Chang B.C.H."/>
            <person name="Kaur P."/>
            <person name="Weisz D."/>
            <person name="Dudchenko O."/>
            <person name="Aiden E.L."/>
            <person name="Korhonen P.K."/>
            <person name="Gasser R.B."/>
        </authorList>
    </citation>
    <scope>NUCLEOTIDE SEQUENCE [LARGE SCALE GENOMIC DNA]</scope>
    <source>
        <strain evidence="1">Cs-k2</strain>
    </source>
</reference>
<dbReference type="AlphaFoldDB" id="A0A3R7GAS7"/>
<dbReference type="Proteomes" id="UP000286415">
    <property type="component" value="Unassembled WGS sequence"/>
</dbReference>
<sequence>MLWNIGSSGALIDCWSVRRACKRFITNRGDETLAIQLPGSANRPTPTITRIQRESALIKARQCPRNVQRVTALYRSQIARDSVGPRSDSVPPIKQLEAVVFSQSHGLTFLHSLVWSRAVVFLTLSLSGTRRWTGAAWCSTFSCLKTSQTGDSAGFQQLEHEAAWCSTFSCLKTSQTGDSAGFQSITNIHVSRYLEYRSNWNMRRPGAAHSVAWNHHKREIQLGFR</sequence>
<dbReference type="EMBL" id="NIRI02000056">
    <property type="protein sequence ID" value="KAG5442617.1"/>
    <property type="molecule type" value="Genomic_DNA"/>
</dbReference>
<reference evidence="1 2" key="1">
    <citation type="journal article" date="2018" name="Biotechnol. Adv.">
        <title>Improved genomic resources and new bioinformatic workflow for the carcinogenic parasite Clonorchis sinensis: Biotechnological implications.</title>
        <authorList>
            <person name="Wang D."/>
            <person name="Korhonen P.K."/>
            <person name="Gasser R.B."/>
            <person name="Young N.D."/>
        </authorList>
    </citation>
    <scope>NUCLEOTIDE SEQUENCE [LARGE SCALE GENOMIC DNA]</scope>
    <source>
        <strain evidence="1">Cs-k2</strain>
    </source>
</reference>
<gene>
    <name evidence="1" type="ORF">CSKR_106136</name>
</gene>
<keyword evidence="2" id="KW-1185">Reference proteome</keyword>
<evidence type="ECO:0000313" key="2">
    <source>
        <dbReference type="Proteomes" id="UP000286415"/>
    </source>
</evidence>
<evidence type="ECO:0000313" key="1">
    <source>
        <dbReference type="EMBL" id="KAG5442617.1"/>
    </source>
</evidence>
<proteinExistence type="predicted"/>
<organism evidence="1 2">
    <name type="scientific">Clonorchis sinensis</name>
    <name type="common">Chinese liver fluke</name>
    <dbReference type="NCBI Taxonomy" id="79923"/>
    <lineage>
        <taxon>Eukaryota</taxon>
        <taxon>Metazoa</taxon>
        <taxon>Spiralia</taxon>
        <taxon>Lophotrochozoa</taxon>
        <taxon>Platyhelminthes</taxon>
        <taxon>Trematoda</taxon>
        <taxon>Digenea</taxon>
        <taxon>Opisthorchiida</taxon>
        <taxon>Opisthorchiata</taxon>
        <taxon>Opisthorchiidae</taxon>
        <taxon>Clonorchis</taxon>
    </lineage>
</organism>